<sequence length="127" mass="13472">MQDFPKPDAVLGAVIDWLRDVAVPNLPPHAAFEAKVAANALGLVARALDAGPAETAEHARLTALLGRGGGIEDLTAALSERIRSGEIDLATPGLADHLWTTTLDKLAVDQPKFAPYRRVRTAETQEG</sequence>
<dbReference type="RefSeq" id="WP_092682703.1">
    <property type="nucleotide sequence ID" value="NZ_FNMZ01000004.1"/>
</dbReference>
<dbReference type="Pfam" id="PF19802">
    <property type="entry name" value="DUF6285"/>
    <property type="match status" value="1"/>
</dbReference>
<dbReference type="InterPro" id="IPR046252">
    <property type="entry name" value="DUF6285"/>
</dbReference>
<evidence type="ECO:0000313" key="3">
    <source>
        <dbReference type="Proteomes" id="UP000199118"/>
    </source>
</evidence>
<proteinExistence type="predicted"/>
<evidence type="ECO:0000313" key="2">
    <source>
        <dbReference type="EMBL" id="SDX33448.1"/>
    </source>
</evidence>
<evidence type="ECO:0000259" key="1">
    <source>
        <dbReference type="Pfam" id="PF19802"/>
    </source>
</evidence>
<dbReference type="OrthoDB" id="8854461at2"/>
<organism evidence="2 3">
    <name type="scientific">Albimonas donghaensis</name>
    <dbReference type="NCBI Taxonomy" id="356660"/>
    <lineage>
        <taxon>Bacteria</taxon>
        <taxon>Pseudomonadati</taxon>
        <taxon>Pseudomonadota</taxon>
        <taxon>Alphaproteobacteria</taxon>
        <taxon>Rhodobacterales</taxon>
        <taxon>Paracoccaceae</taxon>
        <taxon>Albimonas</taxon>
    </lineage>
</organism>
<dbReference type="AlphaFoldDB" id="A0A1H3AVL4"/>
<gene>
    <name evidence="2" type="ORF">SAMN05444336_104330</name>
</gene>
<dbReference type="EMBL" id="FNMZ01000004">
    <property type="protein sequence ID" value="SDX33448.1"/>
    <property type="molecule type" value="Genomic_DNA"/>
</dbReference>
<feature type="domain" description="DUF6285" evidence="1">
    <location>
        <begin position="24"/>
        <end position="113"/>
    </location>
</feature>
<accession>A0A1H3AVL4</accession>
<dbReference type="STRING" id="356660.SAMN05444336_104330"/>
<reference evidence="2 3" key="1">
    <citation type="submission" date="2016-10" db="EMBL/GenBank/DDBJ databases">
        <authorList>
            <person name="de Groot N.N."/>
        </authorList>
    </citation>
    <scope>NUCLEOTIDE SEQUENCE [LARGE SCALE GENOMIC DNA]</scope>
    <source>
        <strain evidence="2 3">DSM 17890</strain>
    </source>
</reference>
<name>A0A1H3AVL4_9RHOB</name>
<protein>
    <recommendedName>
        <fullName evidence="1">DUF6285 domain-containing protein</fullName>
    </recommendedName>
</protein>
<dbReference type="Proteomes" id="UP000199118">
    <property type="component" value="Unassembled WGS sequence"/>
</dbReference>
<keyword evidence="3" id="KW-1185">Reference proteome</keyword>